<feature type="region of interest" description="Disordered" evidence="3">
    <location>
        <begin position="195"/>
        <end position="302"/>
    </location>
</feature>
<dbReference type="GO" id="GO:0003677">
    <property type="term" value="F:DNA binding"/>
    <property type="evidence" value="ECO:0007669"/>
    <property type="project" value="UniProtKB-UniRule"/>
</dbReference>
<accession>A0A7R9WXW2</accession>
<dbReference type="PROSITE" id="PS50118">
    <property type="entry name" value="HMG_BOX_2"/>
    <property type="match status" value="1"/>
</dbReference>
<protein>
    <recommendedName>
        <fullName evidence="4">HMG box domain-containing protein</fullName>
    </recommendedName>
</protein>
<evidence type="ECO:0000259" key="4">
    <source>
        <dbReference type="PROSITE" id="PS50118"/>
    </source>
</evidence>
<dbReference type="EMBL" id="HBEF01017958">
    <property type="protein sequence ID" value="CAD8338990.1"/>
    <property type="molecule type" value="Transcribed_RNA"/>
</dbReference>
<name>A0A7R9WXW2_9STRA</name>
<proteinExistence type="predicted"/>
<evidence type="ECO:0000256" key="2">
    <source>
        <dbReference type="PROSITE-ProRule" id="PRU00267"/>
    </source>
</evidence>
<keyword evidence="2" id="KW-0539">Nucleus</keyword>
<feature type="compositionally biased region" description="Acidic residues" evidence="3">
    <location>
        <begin position="269"/>
        <end position="291"/>
    </location>
</feature>
<evidence type="ECO:0000256" key="1">
    <source>
        <dbReference type="ARBA" id="ARBA00023125"/>
    </source>
</evidence>
<evidence type="ECO:0000313" key="5">
    <source>
        <dbReference type="EMBL" id="CAD8338990.1"/>
    </source>
</evidence>
<keyword evidence="1 2" id="KW-0238">DNA-binding</keyword>
<gene>
    <name evidence="5" type="ORF">CAUS1442_LOCUS11123</name>
</gene>
<feature type="compositionally biased region" description="Basic residues" evidence="3">
    <location>
        <begin position="93"/>
        <end position="117"/>
    </location>
</feature>
<dbReference type="AlphaFoldDB" id="A0A7R9WXW2"/>
<feature type="domain" description="HMG box" evidence="4">
    <location>
        <begin position="114"/>
        <end position="183"/>
    </location>
</feature>
<feature type="compositionally biased region" description="Basic and acidic residues" evidence="3">
    <location>
        <begin position="231"/>
        <end position="246"/>
    </location>
</feature>
<dbReference type="Gene3D" id="1.10.30.10">
    <property type="entry name" value="High mobility group box domain"/>
    <property type="match status" value="1"/>
</dbReference>
<feature type="region of interest" description="Disordered" evidence="3">
    <location>
        <begin position="78"/>
        <end position="118"/>
    </location>
</feature>
<feature type="compositionally biased region" description="Low complexity" evidence="3">
    <location>
        <begin position="203"/>
        <end position="212"/>
    </location>
</feature>
<dbReference type="PANTHER" id="PTHR48112">
    <property type="entry name" value="HIGH MOBILITY GROUP PROTEIN DSP1"/>
    <property type="match status" value="1"/>
</dbReference>
<reference evidence="5" key="1">
    <citation type="submission" date="2021-01" db="EMBL/GenBank/DDBJ databases">
        <authorList>
            <person name="Corre E."/>
            <person name="Pelletier E."/>
            <person name="Niang G."/>
            <person name="Scheremetjew M."/>
            <person name="Finn R."/>
            <person name="Kale V."/>
            <person name="Holt S."/>
            <person name="Cochrane G."/>
            <person name="Meng A."/>
            <person name="Brown T."/>
            <person name="Cohen L."/>
        </authorList>
    </citation>
    <scope>NUCLEOTIDE SEQUENCE</scope>
    <source>
        <strain evidence="5">CCMP3328</strain>
    </source>
</reference>
<dbReference type="InterPro" id="IPR036910">
    <property type="entry name" value="HMG_box_dom_sf"/>
</dbReference>
<organism evidence="5">
    <name type="scientific">Craspedostauros australis</name>
    <dbReference type="NCBI Taxonomy" id="1486917"/>
    <lineage>
        <taxon>Eukaryota</taxon>
        <taxon>Sar</taxon>
        <taxon>Stramenopiles</taxon>
        <taxon>Ochrophyta</taxon>
        <taxon>Bacillariophyta</taxon>
        <taxon>Bacillariophyceae</taxon>
        <taxon>Bacillariophycidae</taxon>
        <taxon>Naviculales</taxon>
        <taxon>Naviculaceae</taxon>
        <taxon>Craspedostauros</taxon>
    </lineage>
</organism>
<dbReference type="SUPFAM" id="SSF47095">
    <property type="entry name" value="HMG-box"/>
    <property type="match status" value="1"/>
</dbReference>
<dbReference type="Pfam" id="PF00505">
    <property type="entry name" value="HMG_box"/>
    <property type="match status" value="1"/>
</dbReference>
<sequence length="302" mass="33586">MRNDNSHDSTMADTSALLVELLSDPDDPNFSATKALVRHLRQEADLSQQKADRLNEQARMLSVQFGVTQAAQDQYAIDPTQLPPLDENGVPKYKGKKRGRKPKARKRKINPNRRKRQQTAYTLFVQETYPRVKAQNPELPSNQLIRIVAGQWKTGVDAEQKQAWKLRALAMRTDTTAEEHGAEGMAAIDIEVDEMAGDGNGNGNTNSSTNGNDDVEEEEQEDEGNEGEEMADARIEDGADHSHHQNQESAEDHDDDDRINDGVLVDQNIGDDDDDGHDADEDGEEQVEDDGGEKWILTSPAM</sequence>
<dbReference type="InterPro" id="IPR050342">
    <property type="entry name" value="HMGB"/>
</dbReference>
<dbReference type="InterPro" id="IPR009071">
    <property type="entry name" value="HMG_box_dom"/>
</dbReference>
<dbReference type="SMART" id="SM00398">
    <property type="entry name" value="HMG"/>
    <property type="match status" value="1"/>
</dbReference>
<dbReference type="GO" id="GO:0005634">
    <property type="term" value="C:nucleus"/>
    <property type="evidence" value="ECO:0007669"/>
    <property type="project" value="UniProtKB-UniRule"/>
</dbReference>
<evidence type="ECO:0000256" key="3">
    <source>
        <dbReference type="SAM" id="MobiDB-lite"/>
    </source>
</evidence>
<feature type="compositionally biased region" description="Acidic residues" evidence="3">
    <location>
        <begin position="249"/>
        <end position="258"/>
    </location>
</feature>
<dbReference type="CDD" id="cd00084">
    <property type="entry name" value="HMG-box_SF"/>
    <property type="match status" value="1"/>
</dbReference>
<feature type="compositionally biased region" description="Acidic residues" evidence="3">
    <location>
        <begin position="213"/>
        <end position="230"/>
    </location>
</feature>
<feature type="DNA-binding region" description="HMG box" evidence="2">
    <location>
        <begin position="114"/>
        <end position="183"/>
    </location>
</feature>